<feature type="compositionally biased region" description="Polar residues" evidence="1">
    <location>
        <begin position="186"/>
        <end position="198"/>
    </location>
</feature>
<sequence length="205" mass="22825">FPYKTEQYQQNPEHFQGMPEHLQQRLDNFQVKQQDVVNSLDNASGSTRKELGLQRQDSYNTQKTNSTYYNSCWENGEKDDIGRGGGTVLPGDCEYSTPSPQSNSPEIRLSPSPPPGSPSSEDNRTATGLLAPTTKDEVKTHLTMETFYDHSPGEVYTIPEEEDEISSPTSDGVTSLRKRRLVGGIENSNGKTRPSQDSLYGKTPY</sequence>
<evidence type="ECO:0000313" key="2">
    <source>
        <dbReference type="EMBL" id="JAG03498.1"/>
    </source>
</evidence>
<feature type="region of interest" description="Disordered" evidence="1">
    <location>
        <begin position="83"/>
        <end position="134"/>
    </location>
</feature>
<name>A0A0A9WAH6_LYGHE</name>
<protein>
    <submittedName>
        <fullName evidence="2">Uncharacterized protein</fullName>
    </submittedName>
</protein>
<reference evidence="2" key="1">
    <citation type="journal article" date="2014" name="PLoS ONE">
        <title>Transcriptome-Based Identification of ABC Transporters in the Western Tarnished Plant Bug Lygus hesperus.</title>
        <authorList>
            <person name="Hull J.J."/>
            <person name="Chaney K."/>
            <person name="Geib S.M."/>
            <person name="Fabrick J.A."/>
            <person name="Brent C.S."/>
            <person name="Walsh D."/>
            <person name="Lavine L.C."/>
        </authorList>
    </citation>
    <scope>NUCLEOTIDE SEQUENCE</scope>
</reference>
<reference evidence="2" key="2">
    <citation type="submission" date="2014-07" db="EMBL/GenBank/DDBJ databases">
        <authorList>
            <person name="Hull J."/>
        </authorList>
    </citation>
    <scope>NUCLEOTIDE SEQUENCE</scope>
</reference>
<dbReference type="EMBL" id="GBHO01040106">
    <property type="protein sequence ID" value="JAG03498.1"/>
    <property type="molecule type" value="Transcribed_RNA"/>
</dbReference>
<accession>A0A0A9WAH6</accession>
<feature type="non-terminal residue" evidence="2">
    <location>
        <position position="1"/>
    </location>
</feature>
<organism evidence="2">
    <name type="scientific">Lygus hesperus</name>
    <name type="common">Western plant bug</name>
    <dbReference type="NCBI Taxonomy" id="30085"/>
    <lineage>
        <taxon>Eukaryota</taxon>
        <taxon>Metazoa</taxon>
        <taxon>Ecdysozoa</taxon>
        <taxon>Arthropoda</taxon>
        <taxon>Hexapoda</taxon>
        <taxon>Insecta</taxon>
        <taxon>Pterygota</taxon>
        <taxon>Neoptera</taxon>
        <taxon>Paraneoptera</taxon>
        <taxon>Hemiptera</taxon>
        <taxon>Heteroptera</taxon>
        <taxon>Panheteroptera</taxon>
        <taxon>Cimicomorpha</taxon>
        <taxon>Miridae</taxon>
        <taxon>Mirini</taxon>
        <taxon>Lygus</taxon>
    </lineage>
</organism>
<feature type="region of interest" description="Disordered" evidence="1">
    <location>
        <begin position="150"/>
        <end position="205"/>
    </location>
</feature>
<evidence type="ECO:0000256" key="1">
    <source>
        <dbReference type="SAM" id="MobiDB-lite"/>
    </source>
</evidence>
<gene>
    <name evidence="2" type="ORF">CM83_103867</name>
</gene>
<feature type="compositionally biased region" description="Polar residues" evidence="1">
    <location>
        <begin position="96"/>
        <end position="105"/>
    </location>
</feature>
<dbReference type="AlphaFoldDB" id="A0A0A9WAH6"/>
<proteinExistence type="predicted"/>
<feature type="non-terminal residue" evidence="2">
    <location>
        <position position="205"/>
    </location>
</feature>